<evidence type="ECO:0000313" key="10">
    <source>
        <dbReference type="Proteomes" id="UP001597353"/>
    </source>
</evidence>
<feature type="transmembrane region" description="Helical" evidence="8">
    <location>
        <begin position="120"/>
        <end position="144"/>
    </location>
</feature>
<gene>
    <name evidence="9" type="ORF">ACFSGJ_03805</name>
</gene>
<dbReference type="NCBIfam" id="TIGR00835">
    <property type="entry name" value="agcS"/>
    <property type="match status" value="1"/>
</dbReference>
<feature type="transmembrane region" description="Helical" evidence="8">
    <location>
        <begin position="257"/>
        <end position="275"/>
    </location>
</feature>
<feature type="transmembrane region" description="Helical" evidence="8">
    <location>
        <begin position="406"/>
        <end position="429"/>
    </location>
</feature>
<dbReference type="EMBL" id="JBHUGH010000003">
    <property type="protein sequence ID" value="MFD1911338.1"/>
    <property type="molecule type" value="Genomic_DNA"/>
</dbReference>
<keyword evidence="8" id="KW-0769">Symport</keyword>
<keyword evidence="6 8" id="KW-1133">Transmembrane helix</keyword>
<protein>
    <submittedName>
        <fullName evidence="9">Alanine/glycine:cation symporter family protein</fullName>
    </submittedName>
</protein>
<dbReference type="Pfam" id="PF01235">
    <property type="entry name" value="Na_Ala_symp"/>
    <property type="match status" value="1"/>
</dbReference>
<accession>A0ABW4S1Z3</accession>
<dbReference type="PANTHER" id="PTHR30330:SF3">
    <property type="entry name" value="TRANSCRIPTIONAL REGULATOR, LRP FAMILY"/>
    <property type="match status" value="1"/>
</dbReference>
<reference evidence="10" key="1">
    <citation type="journal article" date="2019" name="Int. J. Syst. Evol. Microbiol.">
        <title>The Global Catalogue of Microorganisms (GCM) 10K type strain sequencing project: providing services to taxonomists for standard genome sequencing and annotation.</title>
        <authorList>
            <consortium name="The Broad Institute Genomics Platform"/>
            <consortium name="The Broad Institute Genome Sequencing Center for Infectious Disease"/>
            <person name="Wu L."/>
            <person name="Ma J."/>
        </authorList>
    </citation>
    <scope>NUCLEOTIDE SEQUENCE [LARGE SCALE GENOMIC DNA]</scope>
    <source>
        <strain evidence="10">CGMCC 4.7242</strain>
    </source>
</reference>
<feature type="transmembrane region" description="Helical" evidence="8">
    <location>
        <begin position="57"/>
        <end position="75"/>
    </location>
</feature>
<feature type="transmembrane region" description="Helical" evidence="8">
    <location>
        <begin position="281"/>
        <end position="306"/>
    </location>
</feature>
<evidence type="ECO:0000256" key="4">
    <source>
        <dbReference type="ARBA" id="ARBA00022475"/>
    </source>
</evidence>
<dbReference type="Proteomes" id="UP001597353">
    <property type="component" value="Unassembled WGS sequence"/>
</dbReference>
<feature type="transmembrane region" description="Helical" evidence="8">
    <location>
        <begin position="347"/>
        <end position="369"/>
    </location>
</feature>
<evidence type="ECO:0000256" key="1">
    <source>
        <dbReference type="ARBA" id="ARBA00004651"/>
    </source>
</evidence>
<evidence type="ECO:0000256" key="6">
    <source>
        <dbReference type="ARBA" id="ARBA00022989"/>
    </source>
</evidence>
<feature type="transmembrane region" description="Helical" evidence="8">
    <location>
        <begin position="450"/>
        <end position="468"/>
    </location>
</feature>
<evidence type="ECO:0000256" key="7">
    <source>
        <dbReference type="ARBA" id="ARBA00023136"/>
    </source>
</evidence>
<dbReference type="InterPro" id="IPR001463">
    <property type="entry name" value="Na/Ala_symport"/>
</dbReference>
<feature type="transmembrane region" description="Helical" evidence="8">
    <location>
        <begin position="188"/>
        <end position="206"/>
    </location>
</feature>
<comment type="similarity">
    <text evidence="2 8">Belongs to the alanine or glycine:cation symporter (AGCS) (TC 2.A.25) family.</text>
</comment>
<feature type="transmembrane region" description="Helical" evidence="8">
    <location>
        <begin position="474"/>
        <end position="493"/>
    </location>
</feature>
<dbReference type="PANTHER" id="PTHR30330">
    <property type="entry name" value="AGSS FAMILY TRANSPORTER, SODIUM-ALANINE"/>
    <property type="match status" value="1"/>
</dbReference>
<keyword evidence="7 8" id="KW-0472">Membrane</keyword>
<evidence type="ECO:0000313" key="9">
    <source>
        <dbReference type="EMBL" id="MFD1911338.1"/>
    </source>
</evidence>
<evidence type="ECO:0000256" key="2">
    <source>
        <dbReference type="ARBA" id="ARBA00009261"/>
    </source>
</evidence>
<sequence>MNRDGRWILAPALAGLILPQAAGAQGIDDAVNAAFAEATGWFVSLIFANIPGTGVPWIVMWLVVAAAIMTVYFGFIQLRMAGHAVAIVRGRYADPRDPGEVSHFQALATALSGTVGLGNIAGVAVAIGIGGPGATFWMIVAGLLGMATKFTECTLGVKYRNEYADGTVSGGPMYYLTKGFAERGVPGGRVLAVAFAVFCVLGAFGGGNMFQVNQAHQQIAGVVGAYPGWVTGLIFAGVVFAVIVGGLQSIARVTSRVVPFMGIVYVGTALVILIIHSDQILWAAGQIIEGAFTGLGVAGGMVGALIQGFRRAAFSNEAGVGSAAIAHSAVKTKEPISEGFVALLEPFIDTVVICTMTALVIIITGQLLIDAETGLYVLTEGGRIATLGDTEGVGLTSAAFGEAIWWFPYILVLAVVLFAFSTMISWSYYGLKAWTYLFGEGARQELAFKLLFCAFVVIGAAASLDPVIDFSDAAIFAMAVVNIIGLYVLMPIVRDELNRYLGKLNSGEIRRVW</sequence>
<evidence type="ECO:0000256" key="5">
    <source>
        <dbReference type="ARBA" id="ARBA00022692"/>
    </source>
</evidence>
<keyword evidence="8" id="KW-0997">Cell inner membrane</keyword>
<proteinExistence type="inferred from homology"/>
<organism evidence="9 10">
    <name type="scientific">Halodurantibacterium flavum</name>
    <dbReference type="NCBI Taxonomy" id="1382802"/>
    <lineage>
        <taxon>Bacteria</taxon>
        <taxon>Pseudomonadati</taxon>
        <taxon>Pseudomonadota</taxon>
        <taxon>Alphaproteobacteria</taxon>
        <taxon>Rhodobacterales</taxon>
        <taxon>Paracoccaceae</taxon>
        <taxon>Halodurantibacterium</taxon>
    </lineage>
</organism>
<dbReference type="RefSeq" id="WP_390260124.1">
    <property type="nucleotide sequence ID" value="NZ_JBHUGH010000003.1"/>
</dbReference>
<keyword evidence="3 8" id="KW-0813">Transport</keyword>
<comment type="subcellular location">
    <subcellularLocation>
        <location evidence="8">Cell inner membrane</location>
        <topology evidence="8">Multi-pass membrane protein</topology>
    </subcellularLocation>
    <subcellularLocation>
        <location evidence="1">Cell membrane</location>
        <topology evidence="1">Multi-pass membrane protein</topology>
    </subcellularLocation>
</comment>
<dbReference type="Gene3D" id="1.20.1740.10">
    <property type="entry name" value="Amino acid/polyamine transporter I"/>
    <property type="match status" value="1"/>
</dbReference>
<evidence type="ECO:0000256" key="3">
    <source>
        <dbReference type="ARBA" id="ARBA00022448"/>
    </source>
</evidence>
<keyword evidence="4" id="KW-1003">Cell membrane</keyword>
<dbReference type="PRINTS" id="PR00175">
    <property type="entry name" value="NAALASMPORT"/>
</dbReference>
<comment type="caution">
    <text evidence="9">The sequence shown here is derived from an EMBL/GenBank/DDBJ whole genome shotgun (WGS) entry which is preliminary data.</text>
</comment>
<feature type="transmembrane region" description="Helical" evidence="8">
    <location>
        <begin position="226"/>
        <end position="245"/>
    </location>
</feature>
<name>A0ABW4S1Z3_9RHOB</name>
<keyword evidence="5 8" id="KW-0812">Transmembrane</keyword>
<keyword evidence="10" id="KW-1185">Reference proteome</keyword>
<evidence type="ECO:0000256" key="8">
    <source>
        <dbReference type="RuleBase" id="RU363064"/>
    </source>
</evidence>